<dbReference type="Proteomes" id="UP000023152">
    <property type="component" value="Unassembled WGS sequence"/>
</dbReference>
<dbReference type="AlphaFoldDB" id="X6P517"/>
<comment type="caution">
    <text evidence="2">The sequence shown here is derived from an EMBL/GenBank/DDBJ whole genome shotgun (WGS) entry which is preliminary data.</text>
</comment>
<keyword evidence="1" id="KW-0812">Transmembrane</keyword>
<dbReference type="EMBL" id="ASPP01003238">
    <property type="protein sequence ID" value="ETO33640.1"/>
    <property type="molecule type" value="Genomic_DNA"/>
</dbReference>
<protein>
    <submittedName>
        <fullName evidence="2">Uncharacterized protein</fullName>
    </submittedName>
</protein>
<evidence type="ECO:0000256" key="1">
    <source>
        <dbReference type="SAM" id="Phobius"/>
    </source>
</evidence>
<accession>X6P517</accession>
<keyword evidence="1" id="KW-0472">Membrane</keyword>
<evidence type="ECO:0000313" key="3">
    <source>
        <dbReference type="Proteomes" id="UP000023152"/>
    </source>
</evidence>
<dbReference type="Gene3D" id="3.40.630.30">
    <property type="match status" value="1"/>
</dbReference>
<evidence type="ECO:0000313" key="2">
    <source>
        <dbReference type="EMBL" id="ETO33640.1"/>
    </source>
</evidence>
<organism evidence="2 3">
    <name type="scientific">Reticulomyxa filosa</name>
    <dbReference type="NCBI Taxonomy" id="46433"/>
    <lineage>
        <taxon>Eukaryota</taxon>
        <taxon>Sar</taxon>
        <taxon>Rhizaria</taxon>
        <taxon>Retaria</taxon>
        <taxon>Foraminifera</taxon>
        <taxon>Monothalamids</taxon>
        <taxon>Reticulomyxidae</taxon>
        <taxon>Reticulomyxa</taxon>
    </lineage>
</organism>
<sequence>MFELGWPTILVALFFMLVTQLMFVHNLTQKKNALKITENNYERKRRLNTDVRNITCSGQRLQLKRTQTVLSNNYQKVFSRDNKDNKFYFGRGDIQFCDRFDAVFSARESSQIVSSAYIPTNDVYFGHVECLVVKSPQMEFCNETDHNVGWTFAVYCAPEYRGKGLPPQMIRKAMQHLSAFVACVCTY</sequence>
<keyword evidence="3" id="KW-1185">Reference proteome</keyword>
<feature type="transmembrane region" description="Helical" evidence="1">
    <location>
        <begin position="6"/>
        <end position="24"/>
    </location>
</feature>
<dbReference type="SUPFAM" id="SSF55729">
    <property type="entry name" value="Acyl-CoA N-acyltransferases (Nat)"/>
    <property type="match status" value="1"/>
</dbReference>
<gene>
    <name evidence="2" type="ORF">RFI_03462</name>
</gene>
<name>X6P517_RETFI</name>
<reference evidence="2 3" key="1">
    <citation type="journal article" date="2013" name="Curr. Biol.">
        <title>The Genome of the Foraminiferan Reticulomyxa filosa.</title>
        <authorList>
            <person name="Glockner G."/>
            <person name="Hulsmann N."/>
            <person name="Schleicher M."/>
            <person name="Noegel A.A."/>
            <person name="Eichinger L."/>
            <person name="Gallinger C."/>
            <person name="Pawlowski J."/>
            <person name="Sierra R."/>
            <person name="Euteneuer U."/>
            <person name="Pillet L."/>
            <person name="Moustafa A."/>
            <person name="Platzer M."/>
            <person name="Groth M."/>
            <person name="Szafranski K."/>
            <person name="Schliwa M."/>
        </authorList>
    </citation>
    <scope>NUCLEOTIDE SEQUENCE [LARGE SCALE GENOMIC DNA]</scope>
</reference>
<keyword evidence="1" id="KW-1133">Transmembrane helix</keyword>
<dbReference type="InterPro" id="IPR016181">
    <property type="entry name" value="Acyl_CoA_acyltransferase"/>
</dbReference>
<proteinExistence type="predicted"/>